<feature type="transmembrane region" description="Helical" evidence="2">
    <location>
        <begin position="65"/>
        <end position="98"/>
    </location>
</feature>
<comment type="caution">
    <text evidence="3">The sequence shown here is derived from an EMBL/GenBank/DDBJ whole genome shotgun (WGS) entry which is preliminary data.</text>
</comment>
<sequence>MVAPTAAPLPMVGSHRMLFQTTGPTLFDIGVICAGILTLTSLIPGPAVMGQSSTRDTTFSQGLSIFLKSLLASTLVVVAFNSVILVLIFVIVATRCAVPAVRGRRARQDAEQDDDIEVASFIDRRDAGGDDGAETVDDKDNDPNDKENRDVFPITFAGFLAYFVDEARQPTKAFADTGEEIKTATPAAPSLEGRTA</sequence>
<name>A0A1V8TC39_9PEZI</name>
<feature type="region of interest" description="Disordered" evidence="1">
    <location>
        <begin position="125"/>
        <end position="149"/>
    </location>
</feature>
<dbReference type="EMBL" id="NAJO01000011">
    <property type="protein sequence ID" value="OQO08943.1"/>
    <property type="molecule type" value="Genomic_DNA"/>
</dbReference>
<evidence type="ECO:0000313" key="4">
    <source>
        <dbReference type="Proteomes" id="UP000192596"/>
    </source>
</evidence>
<organism evidence="3 4">
    <name type="scientific">Cryoendolithus antarcticus</name>
    <dbReference type="NCBI Taxonomy" id="1507870"/>
    <lineage>
        <taxon>Eukaryota</taxon>
        <taxon>Fungi</taxon>
        <taxon>Dikarya</taxon>
        <taxon>Ascomycota</taxon>
        <taxon>Pezizomycotina</taxon>
        <taxon>Dothideomycetes</taxon>
        <taxon>Dothideomycetidae</taxon>
        <taxon>Cladosporiales</taxon>
        <taxon>Cladosporiaceae</taxon>
        <taxon>Cryoendolithus</taxon>
    </lineage>
</organism>
<keyword evidence="2" id="KW-1133">Transmembrane helix</keyword>
<proteinExistence type="predicted"/>
<feature type="transmembrane region" description="Helical" evidence="2">
    <location>
        <begin position="26"/>
        <end position="45"/>
    </location>
</feature>
<accession>A0A1V8TC39</accession>
<evidence type="ECO:0000313" key="3">
    <source>
        <dbReference type="EMBL" id="OQO08943.1"/>
    </source>
</evidence>
<gene>
    <name evidence="3" type="ORF">B0A48_05833</name>
</gene>
<dbReference type="AlphaFoldDB" id="A0A1V8TC39"/>
<feature type="compositionally biased region" description="Basic and acidic residues" evidence="1">
    <location>
        <begin position="136"/>
        <end position="149"/>
    </location>
</feature>
<evidence type="ECO:0000256" key="1">
    <source>
        <dbReference type="SAM" id="MobiDB-lite"/>
    </source>
</evidence>
<protein>
    <submittedName>
        <fullName evidence="3">Uncharacterized protein</fullName>
    </submittedName>
</protein>
<evidence type="ECO:0000256" key="2">
    <source>
        <dbReference type="SAM" id="Phobius"/>
    </source>
</evidence>
<dbReference type="Proteomes" id="UP000192596">
    <property type="component" value="Unassembled WGS sequence"/>
</dbReference>
<feature type="region of interest" description="Disordered" evidence="1">
    <location>
        <begin position="174"/>
        <end position="196"/>
    </location>
</feature>
<keyword evidence="2" id="KW-0472">Membrane</keyword>
<dbReference type="InParanoid" id="A0A1V8TC39"/>
<reference evidence="4" key="1">
    <citation type="submission" date="2017-03" db="EMBL/GenBank/DDBJ databases">
        <title>Genomes of endolithic fungi from Antarctica.</title>
        <authorList>
            <person name="Coleine C."/>
            <person name="Masonjones S."/>
            <person name="Stajich J.E."/>
        </authorList>
    </citation>
    <scope>NUCLEOTIDE SEQUENCE [LARGE SCALE GENOMIC DNA]</scope>
    <source>
        <strain evidence="4">CCFEE 5527</strain>
    </source>
</reference>
<keyword evidence="4" id="KW-1185">Reference proteome</keyword>
<keyword evidence="2" id="KW-0812">Transmembrane</keyword>